<sequence>MPVKSHDVEGRFIAWKLPLYNTVHNILTNPVYAGAYAFGRTTSKVIIEEGRKRVRRGLRRPQMEWDVLLKDQHEGYIPWSEFESNQQVIANNAIGKGSATAKGAVRRGGLLLAGLLRCGHCGRKMYVAYSGKAGRYHCRGALVNHGTERCISFGGLRADEAVGAAVLGALKPLGIDAATKALEVQASETSAAQRQLELALQRARYEATHARRQYDAVDPANRLVAGELERRWNNALEAVHEIEGEIAALEARRPSLLGEKERDQLMRLGADLDLAWSHPAATSATRKRIVRAALREIVVRIEGGVIEMVLHWQGGDHTALELKMNAAGKHRWTVPEDTLTLVRELARLMPDRQIARLLNRAGKPTGRGNGWTQARICSFRSHHGIAVHRASEWAERGEITLEAAAQIMDVSVMTALRMARLGIIKGRQVCYGAPWAFKTADIAAYRTRNAPQRPLTADPAQQRFDFQ</sequence>
<evidence type="ECO:0000259" key="1">
    <source>
        <dbReference type="Pfam" id="PF07508"/>
    </source>
</evidence>
<accession>A0ABM9EE71</accession>
<dbReference type="Pfam" id="PF07508">
    <property type="entry name" value="Recombinase"/>
    <property type="match status" value="1"/>
</dbReference>
<protein>
    <recommendedName>
        <fullName evidence="5">Serine recombinase</fullName>
    </recommendedName>
</protein>
<dbReference type="InterPro" id="IPR025827">
    <property type="entry name" value="Zn_ribbon_recom_dom"/>
</dbReference>
<dbReference type="Gene3D" id="3.90.1750.20">
    <property type="entry name" value="Putative Large Serine Recombinase, Chain B, Domain 2"/>
    <property type="match status" value="1"/>
</dbReference>
<dbReference type="Proteomes" id="UP001153050">
    <property type="component" value="Unassembled WGS sequence"/>
</dbReference>
<feature type="domain" description="Recombinase zinc beta ribbon" evidence="2">
    <location>
        <begin position="111"/>
        <end position="160"/>
    </location>
</feature>
<evidence type="ECO:0000313" key="4">
    <source>
        <dbReference type="Proteomes" id="UP001153050"/>
    </source>
</evidence>
<evidence type="ECO:0008006" key="5">
    <source>
        <dbReference type="Google" id="ProtNLM"/>
    </source>
</evidence>
<keyword evidence="4" id="KW-1185">Reference proteome</keyword>
<gene>
    <name evidence="3" type="ORF">MES5069_610001</name>
</gene>
<dbReference type="EMBL" id="CAKXZT010000159">
    <property type="protein sequence ID" value="CAH2407636.1"/>
    <property type="molecule type" value="Genomic_DNA"/>
</dbReference>
<comment type="caution">
    <text evidence="3">The sequence shown here is derived from an EMBL/GenBank/DDBJ whole genome shotgun (WGS) entry which is preliminary data.</text>
</comment>
<reference evidence="3 4" key="1">
    <citation type="submission" date="2022-03" db="EMBL/GenBank/DDBJ databases">
        <authorList>
            <person name="Brunel B."/>
        </authorList>
    </citation>
    <scope>NUCLEOTIDE SEQUENCE [LARGE SCALE GENOMIC DNA]</scope>
    <source>
        <strain evidence="3">STM5069sample</strain>
    </source>
</reference>
<name>A0ABM9EE71_9HYPH</name>
<dbReference type="InterPro" id="IPR050639">
    <property type="entry name" value="SSR_resolvase"/>
</dbReference>
<organism evidence="3 4">
    <name type="scientific">Mesorhizobium escarrei</name>
    <dbReference type="NCBI Taxonomy" id="666018"/>
    <lineage>
        <taxon>Bacteria</taxon>
        <taxon>Pseudomonadati</taxon>
        <taxon>Pseudomonadota</taxon>
        <taxon>Alphaproteobacteria</taxon>
        <taxon>Hyphomicrobiales</taxon>
        <taxon>Phyllobacteriaceae</taxon>
        <taxon>Mesorhizobium</taxon>
    </lineage>
</organism>
<dbReference type="InterPro" id="IPR011109">
    <property type="entry name" value="DNA_bind_recombinase_dom"/>
</dbReference>
<feature type="domain" description="Recombinase" evidence="1">
    <location>
        <begin position="20"/>
        <end position="91"/>
    </location>
</feature>
<dbReference type="PANTHER" id="PTHR30461:SF23">
    <property type="entry name" value="DNA RECOMBINASE-RELATED"/>
    <property type="match status" value="1"/>
</dbReference>
<dbReference type="InterPro" id="IPR038109">
    <property type="entry name" value="DNA_bind_recomb_sf"/>
</dbReference>
<dbReference type="Pfam" id="PF13408">
    <property type="entry name" value="Zn_ribbon_recom"/>
    <property type="match status" value="1"/>
</dbReference>
<dbReference type="PANTHER" id="PTHR30461">
    <property type="entry name" value="DNA-INVERTASE FROM LAMBDOID PROPHAGE"/>
    <property type="match status" value="1"/>
</dbReference>
<evidence type="ECO:0000259" key="2">
    <source>
        <dbReference type="Pfam" id="PF13408"/>
    </source>
</evidence>
<proteinExistence type="predicted"/>
<evidence type="ECO:0000313" key="3">
    <source>
        <dbReference type="EMBL" id="CAH2407636.1"/>
    </source>
</evidence>